<protein>
    <recommendedName>
        <fullName evidence="9">Glycosyltransferase RgtA/B/C/D-like domain-containing protein</fullName>
    </recommendedName>
</protein>
<evidence type="ECO:0000256" key="7">
    <source>
        <dbReference type="ARBA" id="ARBA00023136"/>
    </source>
</evidence>
<evidence type="ECO:0000256" key="5">
    <source>
        <dbReference type="ARBA" id="ARBA00022692"/>
    </source>
</evidence>
<dbReference type="GO" id="GO:0009103">
    <property type="term" value="P:lipopolysaccharide biosynthetic process"/>
    <property type="evidence" value="ECO:0007669"/>
    <property type="project" value="UniProtKB-ARBA"/>
</dbReference>
<dbReference type="GO" id="GO:0016763">
    <property type="term" value="F:pentosyltransferase activity"/>
    <property type="evidence" value="ECO:0007669"/>
    <property type="project" value="TreeGrafter"/>
</dbReference>
<feature type="transmembrane region" description="Helical" evidence="8">
    <location>
        <begin position="360"/>
        <end position="379"/>
    </location>
</feature>
<evidence type="ECO:0000256" key="1">
    <source>
        <dbReference type="ARBA" id="ARBA00004651"/>
    </source>
</evidence>
<dbReference type="AlphaFoldDB" id="A0A831RWM3"/>
<keyword evidence="5 8" id="KW-0812">Transmembrane</keyword>
<dbReference type="EMBL" id="DRLF01000334">
    <property type="protein sequence ID" value="HEC07134.1"/>
    <property type="molecule type" value="Genomic_DNA"/>
</dbReference>
<gene>
    <name evidence="10" type="ORF">ENJ12_09790</name>
</gene>
<feature type="transmembrane region" description="Helical" evidence="8">
    <location>
        <begin position="328"/>
        <end position="353"/>
    </location>
</feature>
<evidence type="ECO:0000256" key="2">
    <source>
        <dbReference type="ARBA" id="ARBA00022475"/>
    </source>
</evidence>
<evidence type="ECO:0000256" key="3">
    <source>
        <dbReference type="ARBA" id="ARBA00022676"/>
    </source>
</evidence>
<reference evidence="10" key="1">
    <citation type="journal article" date="2020" name="mSystems">
        <title>Genome- and Community-Level Interaction Insights into Carbon Utilization and Element Cycling Functions of Hydrothermarchaeota in Hydrothermal Sediment.</title>
        <authorList>
            <person name="Zhou Z."/>
            <person name="Liu Y."/>
            <person name="Xu W."/>
            <person name="Pan J."/>
            <person name="Luo Z.H."/>
            <person name="Li M."/>
        </authorList>
    </citation>
    <scope>NUCLEOTIDE SEQUENCE [LARGE SCALE GENOMIC DNA]</scope>
    <source>
        <strain evidence="10">HyVt-458</strain>
    </source>
</reference>
<evidence type="ECO:0000259" key="9">
    <source>
        <dbReference type="Pfam" id="PF13231"/>
    </source>
</evidence>
<feature type="transmembrane region" description="Helical" evidence="8">
    <location>
        <begin position="161"/>
        <end position="190"/>
    </location>
</feature>
<keyword evidence="4" id="KW-0808">Transferase</keyword>
<dbReference type="GO" id="GO:0005886">
    <property type="term" value="C:plasma membrane"/>
    <property type="evidence" value="ECO:0007669"/>
    <property type="project" value="UniProtKB-SubCell"/>
</dbReference>
<feature type="domain" description="Glycosyltransferase RgtA/B/C/D-like" evidence="9">
    <location>
        <begin position="64"/>
        <end position="220"/>
    </location>
</feature>
<evidence type="ECO:0000313" key="10">
    <source>
        <dbReference type="EMBL" id="HEC07134.1"/>
    </source>
</evidence>
<keyword evidence="2" id="KW-1003">Cell membrane</keyword>
<feature type="transmembrane region" description="Helical" evidence="8">
    <location>
        <begin position="111"/>
        <end position="132"/>
    </location>
</feature>
<dbReference type="InterPro" id="IPR050297">
    <property type="entry name" value="LipidA_mod_glycosyltrf_83"/>
</dbReference>
<feature type="transmembrane region" description="Helical" evidence="8">
    <location>
        <begin position="202"/>
        <end position="222"/>
    </location>
</feature>
<name>A0A831RWM3_9GAMM</name>
<comment type="caution">
    <text evidence="10">The sequence shown here is derived from an EMBL/GenBank/DDBJ whole genome shotgun (WGS) entry which is preliminary data.</text>
</comment>
<comment type="subcellular location">
    <subcellularLocation>
        <location evidence="1">Cell membrane</location>
        <topology evidence="1">Multi-pass membrane protein</topology>
    </subcellularLocation>
</comment>
<evidence type="ECO:0000256" key="8">
    <source>
        <dbReference type="SAM" id="Phobius"/>
    </source>
</evidence>
<accession>A0A831RWM3</accession>
<feature type="transmembrane region" description="Helical" evidence="8">
    <location>
        <begin position="85"/>
        <end position="105"/>
    </location>
</feature>
<dbReference type="PANTHER" id="PTHR33908">
    <property type="entry name" value="MANNOSYLTRANSFERASE YKCB-RELATED"/>
    <property type="match status" value="1"/>
</dbReference>
<dbReference type="Pfam" id="PF13231">
    <property type="entry name" value="PMT_2"/>
    <property type="match status" value="1"/>
</dbReference>
<keyword evidence="3" id="KW-0328">Glycosyltransferase</keyword>
<dbReference type="PANTHER" id="PTHR33908:SF11">
    <property type="entry name" value="MEMBRANE PROTEIN"/>
    <property type="match status" value="1"/>
</dbReference>
<feature type="transmembrane region" description="Helical" evidence="8">
    <location>
        <begin position="7"/>
        <end position="25"/>
    </location>
</feature>
<evidence type="ECO:0000256" key="6">
    <source>
        <dbReference type="ARBA" id="ARBA00022989"/>
    </source>
</evidence>
<feature type="transmembrane region" description="Helical" evidence="8">
    <location>
        <begin position="385"/>
        <end position="405"/>
    </location>
</feature>
<dbReference type="Proteomes" id="UP000886339">
    <property type="component" value="Unassembled WGS sequence"/>
</dbReference>
<dbReference type="InterPro" id="IPR038731">
    <property type="entry name" value="RgtA/B/C-like"/>
</dbReference>
<keyword evidence="6 8" id="KW-1133">Transmembrane helix</keyword>
<keyword evidence="7 8" id="KW-0472">Membrane</keyword>
<organism evidence="10">
    <name type="scientific">Thiolapillus brandeum</name>
    <dbReference type="NCBI Taxonomy" id="1076588"/>
    <lineage>
        <taxon>Bacteria</taxon>
        <taxon>Pseudomonadati</taxon>
        <taxon>Pseudomonadota</taxon>
        <taxon>Gammaproteobacteria</taxon>
        <taxon>Chromatiales</taxon>
        <taxon>Sedimenticolaceae</taxon>
        <taxon>Thiolapillus</taxon>
    </lineage>
</organism>
<evidence type="ECO:0000256" key="4">
    <source>
        <dbReference type="ARBA" id="ARBA00022679"/>
    </source>
</evidence>
<proteinExistence type="predicted"/>
<sequence>MTSIPRYVLLFIVFFILRAAVALLIDATTDVVKVADIYEQAARNILAGDGFVGTANNEPIIFRTPAYPYFVAAVYYLFGVGNHLALLMFQAVLDALTGLLIYWTGVKMVNSKAAILAGILFAIYPLSAYYTLRVFPESMFTLGMMAVVASLVWSVETDRPYRFLLVGLMVGLCALVKPVVMLLAPFIGFVMLLRAPASWRRVVRNTALMVVGFVVLVSPWSYRNYLVTGHFIPLATGGGYSMWVGYNLTGDGREDDELDEQTRAQFMEERRAISSYYDTTRNISFEEDRAFMRNAMESVASHPRESFILTLKKLYRFWFDIYAPENKWAQLFAIIMQGGLLLFAIYGAVRLLLLGHPVHLLLAPVVYLMLMHSLVISTLRYSMPTVPVLSLLAVAGLGDLVYRLLSGSNSNWLKSRVPD</sequence>